<name>A0A017TEE1_9BACT</name>
<evidence type="ECO:0000313" key="5">
    <source>
        <dbReference type="Proteomes" id="UP000019678"/>
    </source>
</evidence>
<evidence type="ECO:0000256" key="2">
    <source>
        <dbReference type="ARBA" id="ARBA00022840"/>
    </source>
</evidence>
<dbReference type="GO" id="GO:0005524">
    <property type="term" value="F:ATP binding"/>
    <property type="evidence" value="ECO:0007669"/>
    <property type="project" value="UniProtKB-KW"/>
</dbReference>
<dbReference type="CDD" id="cd14014">
    <property type="entry name" value="STKc_PknB_like"/>
    <property type="match status" value="1"/>
</dbReference>
<dbReference type="SMART" id="SM00220">
    <property type="entry name" value="S_TKc"/>
    <property type="match status" value="1"/>
</dbReference>
<proteinExistence type="predicted"/>
<reference evidence="4 5" key="1">
    <citation type="submission" date="2013-05" db="EMBL/GenBank/DDBJ databases">
        <title>Genome assembly of Chondromyces apiculatus DSM 436.</title>
        <authorList>
            <person name="Sharma G."/>
            <person name="Khatri I."/>
            <person name="Kaur C."/>
            <person name="Mayilraj S."/>
            <person name="Subramanian S."/>
        </authorList>
    </citation>
    <scope>NUCLEOTIDE SEQUENCE [LARGE SCALE GENOMIC DNA]</scope>
    <source>
        <strain evidence="4 5">DSM 436</strain>
    </source>
</reference>
<dbReference type="GO" id="GO:0005737">
    <property type="term" value="C:cytoplasm"/>
    <property type="evidence" value="ECO:0007669"/>
    <property type="project" value="TreeGrafter"/>
</dbReference>
<keyword evidence="2" id="KW-0067">ATP-binding</keyword>
<dbReference type="OrthoDB" id="5476445at2"/>
<dbReference type="Gene3D" id="3.30.200.20">
    <property type="entry name" value="Phosphorylase Kinase, domain 1"/>
    <property type="match status" value="1"/>
</dbReference>
<dbReference type="GO" id="GO:0004672">
    <property type="term" value="F:protein kinase activity"/>
    <property type="evidence" value="ECO:0007669"/>
    <property type="project" value="InterPro"/>
</dbReference>
<evidence type="ECO:0000256" key="1">
    <source>
        <dbReference type="ARBA" id="ARBA00022741"/>
    </source>
</evidence>
<dbReference type="SUPFAM" id="SSF56112">
    <property type="entry name" value="Protein kinase-like (PK-like)"/>
    <property type="match status" value="1"/>
</dbReference>
<dbReference type="InterPro" id="IPR027417">
    <property type="entry name" value="P-loop_NTPase"/>
</dbReference>
<dbReference type="eggNOG" id="COG0515">
    <property type="taxonomic scope" value="Bacteria"/>
</dbReference>
<dbReference type="Proteomes" id="UP000019678">
    <property type="component" value="Unassembled WGS sequence"/>
</dbReference>
<dbReference type="Gene3D" id="1.10.510.10">
    <property type="entry name" value="Transferase(Phosphotransferase) domain 1"/>
    <property type="match status" value="1"/>
</dbReference>
<dbReference type="PANTHER" id="PTHR16305:SF28">
    <property type="entry name" value="GUANYLATE CYCLASE DOMAIN-CONTAINING PROTEIN"/>
    <property type="match status" value="1"/>
</dbReference>
<sequence>MSAVASAHAVAMAPGEIFAERFVVASLAGAGGMGAVYRAHDRVGDAPVALKVLLEMGGSQVTRFAEEASILAELGHPGIVRYVAHGVTGGGQPWLAMEWIEGEDLAARLSRGALSLDDAVALALGAAEALAAAHARGIVHRDIKPSNLLLEGGDPRRPRLLDFGIARLGGRPLPLTRTGVVLGTPGYIAPEQARGEPTDGRADVFALGAVIFECVTGQRAFAGEHAMALLARLLLEDVPRLGELRRGVPLAFEALVARMLTKDREGRPESAAAVVAALRQIGSAGAWGGGALGGEWTGGAATGGVEASAEALGRGATAPSRLREGVALTTGEQRVFSVVVAMPEAPRTTLDDTVPTDAHAARRQALEAVVGALGARVEVLASGAVLVMLEGAAGVGAADQAARAARCALGIQPLLVEWGRGGQIALVTGRAELAGRLPVGQLLDRAAAMLAGPTVGGTAVWIDETTRALLDARFAVVAVGSAGAAGAAGQAWELVGEREGEEGMRTLLGRPSPCVGRDRELRAIVDLVEGCVEDEVARAALVLGPPGIGKSRLRDEAIQRVRTSRPEIVVWRGRGVAFGREAAFGVLGGVLRSAAGVLGGEPLETRRARFQAWVRTLAPGAEAGRVAAFLGEVAGIPFPEEENPALRAARQSPQAMGEQIRRAWEELLGAVVSAQPLLLVLEDLHWGDAPSVRLVEQALGRHRERPWFVLALARPEVHDRFPRLLAERDAQEIRLGALPRRAAEALCRRVLGEEVPSGKVDEIVQRAAGNAFYLEELIRAVAEGRGEALPETVLAMVDARLGALDAEERRVLRAASVLGQVFWEGGVRRLLGGEVATEAVSAALASLVAKEVIARRERSRFPGEEELGFRHALLREGAYASLTEGDRSLGHRLAAAWLEGVGEGDAAVLAEHLSRAGERGRAAVYYLRAAEGLLQGGDLSGAAEAAERGVGCGASGQLLAELRRVQAEVEGWRGDAAAADARVDQVLQLAAPGTRAYCVAIAGKVANALLLGQPGAMLPLLGGQLLDITPAEEAAGAFAWTLSIASEVLAVLAQRELSAAHRARLDRLADALGGRDALVVGWQRAAHGNYLRLSARDPWAALRLHREAAEAFATAGERRYEDLMRVRMATDHVHLGAPVQAEALLRPVLAAGAASGGGSIQATIGRLHLAFALAEQGRLDEAVEEARALAAALGARGDRLVQGNARLLVASLLTRRGDVVEAEEAALAGADLTQASPVDAAWADAVLAGVRLAQGRAGEAAQLARAARDRSEALGVTHVLQLGERAVLAEALAALGDRAGACAVIAAARDDVLTRAGRIADPTLRRSFLEAVSANARVLALARDWLGEGMA</sequence>
<comment type="caution">
    <text evidence="4">The sequence shown here is derived from an EMBL/GenBank/DDBJ whole genome shotgun (WGS) entry which is preliminary data.</text>
</comment>
<feature type="domain" description="Protein kinase" evidence="3">
    <location>
        <begin position="22"/>
        <end position="279"/>
    </location>
</feature>
<evidence type="ECO:0000313" key="4">
    <source>
        <dbReference type="EMBL" id="EYF07653.1"/>
    </source>
</evidence>
<dbReference type="PANTHER" id="PTHR16305">
    <property type="entry name" value="TESTICULAR SOLUBLE ADENYLYL CYCLASE"/>
    <property type="match status" value="1"/>
</dbReference>
<dbReference type="PROSITE" id="PS50011">
    <property type="entry name" value="PROTEIN_KINASE_DOM"/>
    <property type="match status" value="1"/>
</dbReference>
<gene>
    <name evidence="4" type="ORF">CAP_8154</name>
</gene>
<dbReference type="InterPro" id="IPR008271">
    <property type="entry name" value="Ser/Thr_kinase_AS"/>
</dbReference>
<accession>A0A017TEE1</accession>
<protein>
    <recommendedName>
        <fullName evidence="3">Protein kinase domain-containing protein</fullName>
    </recommendedName>
</protein>
<keyword evidence="5" id="KW-1185">Reference proteome</keyword>
<dbReference type="EMBL" id="ASRX01000008">
    <property type="protein sequence ID" value="EYF07653.1"/>
    <property type="molecule type" value="Genomic_DNA"/>
</dbReference>
<dbReference type="SUPFAM" id="SSF52540">
    <property type="entry name" value="P-loop containing nucleoside triphosphate hydrolases"/>
    <property type="match status" value="1"/>
</dbReference>
<dbReference type="Pfam" id="PF00069">
    <property type="entry name" value="Pkinase"/>
    <property type="match status" value="1"/>
</dbReference>
<dbReference type="InterPro" id="IPR041664">
    <property type="entry name" value="AAA_16"/>
</dbReference>
<dbReference type="STRING" id="1192034.CAP_8154"/>
<dbReference type="RefSeq" id="WP_081864613.1">
    <property type="nucleotide sequence ID" value="NZ_ASRX01000008.1"/>
</dbReference>
<dbReference type="GO" id="GO:0004016">
    <property type="term" value="F:adenylate cyclase activity"/>
    <property type="evidence" value="ECO:0007669"/>
    <property type="project" value="TreeGrafter"/>
</dbReference>
<dbReference type="Pfam" id="PF13191">
    <property type="entry name" value="AAA_16"/>
    <property type="match status" value="1"/>
</dbReference>
<evidence type="ECO:0000259" key="3">
    <source>
        <dbReference type="PROSITE" id="PS50011"/>
    </source>
</evidence>
<keyword evidence="1" id="KW-0547">Nucleotide-binding</keyword>
<dbReference type="InterPro" id="IPR011009">
    <property type="entry name" value="Kinase-like_dom_sf"/>
</dbReference>
<dbReference type="InterPro" id="IPR000719">
    <property type="entry name" value="Prot_kinase_dom"/>
</dbReference>
<organism evidence="4 5">
    <name type="scientific">Chondromyces apiculatus DSM 436</name>
    <dbReference type="NCBI Taxonomy" id="1192034"/>
    <lineage>
        <taxon>Bacteria</taxon>
        <taxon>Pseudomonadati</taxon>
        <taxon>Myxococcota</taxon>
        <taxon>Polyangia</taxon>
        <taxon>Polyangiales</taxon>
        <taxon>Polyangiaceae</taxon>
        <taxon>Chondromyces</taxon>
    </lineage>
</organism>
<dbReference type="PROSITE" id="PS00108">
    <property type="entry name" value="PROTEIN_KINASE_ST"/>
    <property type="match status" value="1"/>
</dbReference>